<reference evidence="3" key="4">
    <citation type="submission" date="2020-10" db="EMBL/GenBank/DDBJ databases">
        <authorList>
            <person name="Bassil N.M."/>
            <person name="Lloyd J.R."/>
        </authorList>
    </citation>
    <scope>NUCLEOTIDE SEQUENCE</scope>
    <source>
        <strain evidence="3">NB2006</strain>
    </source>
</reference>
<evidence type="ECO:0000313" key="2">
    <source>
        <dbReference type="EMBL" id="OIJ04737.1"/>
    </source>
</evidence>
<reference evidence="2 4" key="1">
    <citation type="submission" date="2016-10" db="EMBL/GenBank/DDBJ databases">
        <title>Draft genome sequences of four alkaliphilic bacteria belonging to the Anaerobacillus genus.</title>
        <authorList>
            <person name="Bassil N.M."/>
            <person name="Lloyd J.R."/>
        </authorList>
    </citation>
    <scope>NUCLEOTIDE SEQUENCE [LARGE SCALE GENOMIC DNA]</scope>
    <source>
        <strain evidence="2 4">NB2006</strain>
    </source>
</reference>
<dbReference type="KEGG" id="aia:AWH56_020145"/>
<evidence type="ECO:0000256" key="1">
    <source>
        <dbReference type="SAM" id="MobiDB-lite"/>
    </source>
</evidence>
<organism evidence="2 4">
    <name type="scientific">Anaerobacillus isosaccharinicus</name>
    <dbReference type="NCBI Taxonomy" id="1532552"/>
    <lineage>
        <taxon>Bacteria</taxon>
        <taxon>Bacillati</taxon>
        <taxon>Bacillota</taxon>
        <taxon>Bacilli</taxon>
        <taxon>Bacillales</taxon>
        <taxon>Bacillaceae</taxon>
        <taxon>Anaerobacillus</taxon>
    </lineage>
</organism>
<proteinExistence type="predicted"/>
<dbReference type="EMBL" id="CP063356">
    <property type="protein sequence ID" value="QOY35000.1"/>
    <property type="molecule type" value="Genomic_DNA"/>
</dbReference>
<feature type="compositionally biased region" description="Basic and acidic residues" evidence="1">
    <location>
        <begin position="40"/>
        <end position="54"/>
    </location>
</feature>
<protein>
    <submittedName>
        <fullName evidence="2">Uncharacterized protein</fullName>
    </submittedName>
</protein>
<name>A0A1S2KYU0_9BACI</name>
<dbReference type="EMBL" id="LQXD01000197">
    <property type="protein sequence ID" value="OIJ04737.1"/>
    <property type="molecule type" value="Genomic_DNA"/>
</dbReference>
<reference evidence="3 4" key="3">
    <citation type="journal article" date="2019" name="Int. J. Syst. Evol. Microbiol.">
        <title>Anaerobacillus isosaccharinicus sp. nov., an alkaliphilic bacterium which degrades isosaccharinic acid.</title>
        <authorList>
            <person name="Bassil N.M."/>
            <person name="Lloyd J.R."/>
        </authorList>
    </citation>
    <scope>NUCLEOTIDE SEQUENCE [LARGE SCALE GENOMIC DNA]</scope>
    <source>
        <strain evidence="3 4">NB2006</strain>
    </source>
</reference>
<sequence>MSKLNNEAAPNNNLAPGDIKASKFVSKKEEHEFSEELSDGGERNENIEKLDKPTRGVRLI</sequence>
<dbReference type="Proteomes" id="UP000180175">
    <property type="component" value="Chromosome"/>
</dbReference>
<evidence type="ECO:0000313" key="3">
    <source>
        <dbReference type="EMBL" id="QOY35000.1"/>
    </source>
</evidence>
<keyword evidence="4" id="KW-1185">Reference proteome</keyword>
<feature type="region of interest" description="Disordered" evidence="1">
    <location>
        <begin position="1"/>
        <end position="60"/>
    </location>
</feature>
<accession>A0A1S2KYU0</accession>
<feature type="compositionally biased region" description="Low complexity" evidence="1">
    <location>
        <begin position="1"/>
        <end position="16"/>
    </location>
</feature>
<dbReference type="AlphaFoldDB" id="A0A1S2KYU0"/>
<dbReference type="OrthoDB" id="2917064at2"/>
<gene>
    <name evidence="3" type="ORF">AWH56_020145</name>
    <name evidence="2" type="ORF">AWH56_22460</name>
</gene>
<reference evidence="3 4" key="2">
    <citation type="journal article" date="2017" name="Genome Announc.">
        <title>Draft Genome Sequences of Four Alkaliphilic Bacteria Belonging to the Anaerobacillus Genus.</title>
        <authorList>
            <person name="Bassil N.M."/>
            <person name="Lloyd J.R."/>
        </authorList>
    </citation>
    <scope>NUCLEOTIDE SEQUENCE [LARGE SCALE GENOMIC DNA]</scope>
    <source>
        <strain evidence="3 4">NB2006</strain>
    </source>
</reference>
<dbReference type="RefSeq" id="WP_071319154.1">
    <property type="nucleotide sequence ID" value="NZ_CP063356.2"/>
</dbReference>
<evidence type="ECO:0000313" key="4">
    <source>
        <dbReference type="Proteomes" id="UP000180175"/>
    </source>
</evidence>